<feature type="region of interest" description="Disordered" evidence="1">
    <location>
        <begin position="156"/>
        <end position="175"/>
    </location>
</feature>
<keyword evidence="3" id="KW-1185">Reference proteome</keyword>
<evidence type="ECO:0000256" key="1">
    <source>
        <dbReference type="SAM" id="MobiDB-lite"/>
    </source>
</evidence>
<dbReference type="Proteomes" id="UP001175226">
    <property type="component" value="Unassembled WGS sequence"/>
</dbReference>
<feature type="compositionally biased region" description="Basic residues" evidence="1">
    <location>
        <begin position="166"/>
        <end position="175"/>
    </location>
</feature>
<comment type="caution">
    <text evidence="2">The sequence shown here is derived from an EMBL/GenBank/DDBJ whole genome shotgun (WGS) entry which is preliminary data.</text>
</comment>
<evidence type="ECO:0000313" key="3">
    <source>
        <dbReference type="Proteomes" id="UP001175226"/>
    </source>
</evidence>
<gene>
    <name evidence="2" type="ORF">EV421DRAFT_2021094</name>
</gene>
<feature type="region of interest" description="Disordered" evidence="1">
    <location>
        <begin position="22"/>
        <end position="43"/>
    </location>
</feature>
<accession>A0AA39JCE6</accession>
<evidence type="ECO:0000313" key="2">
    <source>
        <dbReference type="EMBL" id="KAK0438759.1"/>
    </source>
</evidence>
<dbReference type="EMBL" id="JAUEPT010000041">
    <property type="protein sequence ID" value="KAK0438759.1"/>
    <property type="molecule type" value="Genomic_DNA"/>
</dbReference>
<organism evidence="2 3">
    <name type="scientific">Armillaria borealis</name>
    <dbReference type="NCBI Taxonomy" id="47425"/>
    <lineage>
        <taxon>Eukaryota</taxon>
        <taxon>Fungi</taxon>
        <taxon>Dikarya</taxon>
        <taxon>Basidiomycota</taxon>
        <taxon>Agaricomycotina</taxon>
        <taxon>Agaricomycetes</taxon>
        <taxon>Agaricomycetidae</taxon>
        <taxon>Agaricales</taxon>
        <taxon>Marasmiineae</taxon>
        <taxon>Physalacriaceae</taxon>
        <taxon>Armillaria</taxon>
    </lineage>
</organism>
<dbReference type="AlphaFoldDB" id="A0AA39JCE6"/>
<proteinExistence type="predicted"/>
<name>A0AA39JCE6_9AGAR</name>
<sequence length="175" mass="19932">MYLESYLLCQLTCAREARRRASKRMSVHTRRGGSAGSAEHHYTRGARREIDLHRIRPVRRRVDGTTRMVGPAWDFWVYSPSITMIIHMIQTEQDLACSAESRRTRRGEDGVRGGTCMREGHTRRRAFSWRKEGVGVSAGGYRDERYYGGRVGMQMGVGRGGERRQTRGGHRSGTA</sequence>
<protein>
    <submittedName>
        <fullName evidence="2">Uncharacterized protein</fullName>
    </submittedName>
</protein>
<reference evidence="2" key="1">
    <citation type="submission" date="2023-06" db="EMBL/GenBank/DDBJ databases">
        <authorList>
            <consortium name="Lawrence Berkeley National Laboratory"/>
            <person name="Ahrendt S."/>
            <person name="Sahu N."/>
            <person name="Indic B."/>
            <person name="Wong-Bajracharya J."/>
            <person name="Merenyi Z."/>
            <person name="Ke H.-M."/>
            <person name="Monk M."/>
            <person name="Kocsube S."/>
            <person name="Drula E."/>
            <person name="Lipzen A."/>
            <person name="Balint B."/>
            <person name="Henrissat B."/>
            <person name="Andreopoulos B."/>
            <person name="Martin F.M."/>
            <person name="Harder C.B."/>
            <person name="Rigling D."/>
            <person name="Ford K.L."/>
            <person name="Foster G.D."/>
            <person name="Pangilinan J."/>
            <person name="Papanicolaou A."/>
            <person name="Barry K."/>
            <person name="LaButti K."/>
            <person name="Viragh M."/>
            <person name="Koriabine M."/>
            <person name="Yan M."/>
            <person name="Riley R."/>
            <person name="Champramary S."/>
            <person name="Plett K.L."/>
            <person name="Tsai I.J."/>
            <person name="Slot J."/>
            <person name="Sipos G."/>
            <person name="Plett J."/>
            <person name="Nagy L.G."/>
            <person name="Grigoriev I.V."/>
        </authorList>
    </citation>
    <scope>NUCLEOTIDE SEQUENCE</scope>
    <source>
        <strain evidence="2">FPL87.14</strain>
    </source>
</reference>
<feature type="compositionally biased region" description="Basic residues" evidence="1">
    <location>
        <begin position="22"/>
        <end position="31"/>
    </location>
</feature>